<proteinExistence type="predicted"/>
<reference evidence="3" key="1">
    <citation type="submission" date="2016-06" db="EMBL/GenBank/DDBJ databases">
        <authorList>
            <person name="Sutton G."/>
            <person name="Brinkac L."/>
            <person name="Sanka R."/>
            <person name="Adams M."/>
            <person name="Lau E."/>
            <person name="Mehaffy C."/>
            <person name="Tameris M."/>
            <person name="Hatherill M."/>
            <person name="Hanekom W."/>
            <person name="Mahomed H."/>
            <person name="Mcshane H."/>
        </authorList>
    </citation>
    <scope>NUCLEOTIDE SEQUENCE [LARGE SCALE GENOMIC DNA]</scope>
    <source>
        <strain evidence="3">852002-10433_SCH5171157</strain>
    </source>
</reference>
<gene>
    <name evidence="2" type="ORF">A5779_15585</name>
</gene>
<evidence type="ECO:0000313" key="2">
    <source>
        <dbReference type="EMBL" id="OBB97176.1"/>
    </source>
</evidence>
<dbReference type="EMBL" id="LZSY01000020">
    <property type="protein sequence ID" value="OBB97176.1"/>
    <property type="molecule type" value="Genomic_DNA"/>
</dbReference>
<feature type="compositionally biased region" description="Low complexity" evidence="1">
    <location>
        <begin position="173"/>
        <end position="182"/>
    </location>
</feature>
<feature type="compositionally biased region" description="Low complexity" evidence="1">
    <location>
        <begin position="286"/>
        <end position="335"/>
    </location>
</feature>
<evidence type="ECO:0000256" key="1">
    <source>
        <dbReference type="SAM" id="MobiDB-lite"/>
    </source>
</evidence>
<feature type="compositionally biased region" description="Basic residues" evidence="1">
    <location>
        <begin position="346"/>
        <end position="355"/>
    </location>
</feature>
<evidence type="ECO:0000313" key="3">
    <source>
        <dbReference type="Proteomes" id="UP000094008"/>
    </source>
</evidence>
<feature type="region of interest" description="Disordered" evidence="1">
    <location>
        <begin position="136"/>
        <end position="362"/>
    </location>
</feature>
<organism evidence="2 3">
    <name type="scientific">Mycolicibacterium peregrinum</name>
    <name type="common">Mycobacterium peregrinum</name>
    <dbReference type="NCBI Taxonomy" id="43304"/>
    <lineage>
        <taxon>Bacteria</taxon>
        <taxon>Bacillati</taxon>
        <taxon>Actinomycetota</taxon>
        <taxon>Actinomycetes</taxon>
        <taxon>Mycobacteriales</taxon>
        <taxon>Mycobacteriaceae</taxon>
        <taxon>Mycolicibacterium</taxon>
    </lineage>
</organism>
<protein>
    <submittedName>
        <fullName evidence="2">Uncharacterized protein</fullName>
    </submittedName>
</protein>
<sequence length="388" mass="39238">MGNAVEKATDGHNAIWEDIANKLSQAVRDYKVFLDGMGSDSDNNWQGKTAESANKNIDSSFKQIDGASKSATAMVTLSPAFGEAIGNVVKEVVNRKDDYQDDWDSWPEHREEIKREYDALAQSVMKDFAFNIGQIATRNPDLTGGTTTPEHPGPTAPGQTSPNYGGPSGTGAGTPSKGSGAPDFSGLKNNTTKPNFDPTKQTTPQNTNTPSLPTDGLTDGLSDAANAAKDAASQGLDAAKQALDQALGNGQNPPALPEGVLGLGPKGLSNAAKGTAAGSGRGSSGPGPRTSPLARNAGTATPAATKGTGAPTTAARSGISAGSGSPGAGAPAAGHRGNGADGSVHKANKALRRKKNGEDVMGDAEAVVAVVGDDAQEPRMGVPATAEK</sequence>
<name>A0A1A0WFU8_MYCPR</name>
<feature type="compositionally biased region" description="Low complexity" evidence="1">
    <location>
        <begin position="198"/>
        <end position="214"/>
    </location>
</feature>
<comment type="caution">
    <text evidence="2">The sequence shown here is derived from an EMBL/GenBank/DDBJ whole genome shotgun (WGS) entry which is preliminary data.</text>
</comment>
<dbReference type="Proteomes" id="UP000094008">
    <property type="component" value="Unassembled WGS sequence"/>
</dbReference>
<dbReference type="AlphaFoldDB" id="A0A1A0WFU8"/>
<accession>A0A1A0WFU8</accession>
<feature type="compositionally biased region" description="Low complexity" evidence="1">
    <location>
        <begin position="223"/>
        <end position="248"/>
    </location>
</feature>